<dbReference type="InterPro" id="IPR015955">
    <property type="entry name" value="Lactate_DH/Glyco_Ohase_4_C"/>
</dbReference>
<reference evidence="1 2" key="1">
    <citation type="submission" date="2024-11" db="EMBL/GenBank/DDBJ databases">
        <title>Adaptive evolution of stress response genes in parasites aligns with host niche diversity.</title>
        <authorList>
            <person name="Hahn C."/>
            <person name="Resl P."/>
        </authorList>
    </citation>
    <scope>NUCLEOTIDE SEQUENCE [LARGE SCALE GENOMIC DNA]</scope>
    <source>
        <strain evidence="1">EGGRZ-B1_66</strain>
        <tissue evidence="1">Body</tissue>
    </source>
</reference>
<dbReference type="Proteomes" id="UP001626550">
    <property type="component" value="Unassembled WGS sequence"/>
</dbReference>
<dbReference type="Gene3D" id="3.90.110.10">
    <property type="entry name" value="Lactate dehydrogenase/glycoside hydrolase, family 4, C-terminal"/>
    <property type="match status" value="1"/>
</dbReference>
<accession>A0ABD2QHQ3</accession>
<sequence length="154" mass="17521">MDQPLSQVTWCPKLLEIETNQVPGRCERNSVSEAICTFESIKNILSGDKTNEINSLVRASEGYFEVPHGLPFSFPFTLSPEGCSKIVENIEMTEDKKRSIEKETKALLFDCFLLGIDQFSQQYEDGKFDSMIELKNEIIGKDTNEDSTHKFINN</sequence>
<evidence type="ECO:0000313" key="1">
    <source>
        <dbReference type="EMBL" id="KAL3319073.1"/>
    </source>
</evidence>
<dbReference type="EMBL" id="JBJKFK010000173">
    <property type="protein sequence ID" value="KAL3319073.1"/>
    <property type="molecule type" value="Genomic_DNA"/>
</dbReference>
<organism evidence="1 2">
    <name type="scientific">Cichlidogyrus casuarinus</name>
    <dbReference type="NCBI Taxonomy" id="1844966"/>
    <lineage>
        <taxon>Eukaryota</taxon>
        <taxon>Metazoa</taxon>
        <taxon>Spiralia</taxon>
        <taxon>Lophotrochozoa</taxon>
        <taxon>Platyhelminthes</taxon>
        <taxon>Monogenea</taxon>
        <taxon>Monopisthocotylea</taxon>
        <taxon>Dactylogyridea</taxon>
        <taxon>Ancyrocephalidae</taxon>
        <taxon>Cichlidogyrus</taxon>
    </lineage>
</organism>
<name>A0ABD2QHQ3_9PLAT</name>
<dbReference type="AlphaFoldDB" id="A0ABD2QHQ3"/>
<dbReference type="SUPFAM" id="SSF56327">
    <property type="entry name" value="LDH C-terminal domain-like"/>
    <property type="match status" value="1"/>
</dbReference>
<proteinExistence type="predicted"/>
<protein>
    <submittedName>
        <fullName evidence="1">Uncharacterized protein</fullName>
    </submittedName>
</protein>
<evidence type="ECO:0000313" key="2">
    <source>
        <dbReference type="Proteomes" id="UP001626550"/>
    </source>
</evidence>
<comment type="caution">
    <text evidence="1">The sequence shown here is derived from an EMBL/GenBank/DDBJ whole genome shotgun (WGS) entry which is preliminary data.</text>
</comment>
<keyword evidence="2" id="KW-1185">Reference proteome</keyword>
<gene>
    <name evidence="1" type="ORF">Ciccas_002270</name>
</gene>